<organism evidence="2 3">
    <name type="scientific">Candidatus Thermofonsia Clade 1 bacterium</name>
    <dbReference type="NCBI Taxonomy" id="2364210"/>
    <lineage>
        <taxon>Bacteria</taxon>
        <taxon>Bacillati</taxon>
        <taxon>Chloroflexota</taxon>
        <taxon>Candidatus Thermofontia</taxon>
        <taxon>Candidatus Thermofonsia Clade 1</taxon>
    </lineage>
</organism>
<dbReference type="Gene3D" id="3.10.180.10">
    <property type="entry name" value="2,3-Dihydroxybiphenyl 1,2-Dioxygenase, domain 1"/>
    <property type="match status" value="1"/>
</dbReference>
<dbReference type="PROSITE" id="PS51819">
    <property type="entry name" value="VOC"/>
    <property type="match status" value="1"/>
</dbReference>
<dbReference type="InterPro" id="IPR025870">
    <property type="entry name" value="Glyoxalase-like_dom"/>
</dbReference>
<dbReference type="Proteomes" id="UP000228921">
    <property type="component" value="Unassembled WGS sequence"/>
</dbReference>
<accession>A0A2M8P0A6</accession>
<dbReference type="PANTHER" id="PTHR40265">
    <property type="entry name" value="BLL2707 PROTEIN"/>
    <property type="match status" value="1"/>
</dbReference>
<evidence type="ECO:0000259" key="1">
    <source>
        <dbReference type="PROSITE" id="PS51819"/>
    </source>
</evidence>
<protein>
    <submittedName>
        <fullName evidence="2">Glyoxalase</fullName>
    </submittedName>
</protein>
<name>A0A2M8P0A6_9CHLR</name>
<dbReference type="InterPro" id="IPR037523">
    <property type="entry name" value="VOC_core"/>
</dbReference>
<dbReference type="InterPro" id="IPR029068">
    <property type="entry name" value="Glyas_Bleomycin-R_OHBP_Dase"/>
</dbReference>
<gene>
    <name evidence="2" type="ORF">CUN51_05735</name>
</gene>
<feature type="domain" description="VOC" evidence="1">
    <location>
        <begin position="4"/>
        <end position="137"/>
    </location>
</feature>
<comment type="caution">
    <text evidence="2">The sequence shown here is derived from an EMBL/GenBank/DDBJ whole genome shotgun (WGS) entry which is preliminary data.</text>
</comment>
<dbReference type="EMBL" id="PGTK01000005">
    <property type="protein sequence ID" value="PJF30980.1"/>
    <property type="molecule type" value="Genomic_DNA"/>
</dbReference>
<evidence type="ECO:0000313" key="2">
    <source>
        <dbReference type="EMBL" id="PJF30980.1"/>
    </source>
</evidence>
<dbReference type="AlphaFoldDB" id="A0A2M8P0A6"/>
<evidence type="ECO:0000313" key="3">
    <source>
        <dbReference type="Proteomes" id="UP000228921"/>
    </source>
</evidence>
<dbReference type="PANTHER" id="PTHR40265:SF1">
    <property type="entry name" value="GLYOXALASE-LIKE DOMAIN-CONTAINING PROTEIN"/>
    <property type="match status" value="1"/>
</dbReference>
<dbReference type="SUPFAM" id="SSF54593">
    <property type="entry name" value="Glyoxalase/Bleomycin resistance protein/Dihydroxybiphenyl dioxygenase"/>
    <property type="match status" value="1"/>
</dbReference>
<sequence>MPFQLDHVVIAVSDLAHAVRDYQALGFKVLEGGVHASGATHNALIVFADGTYLELLASTGRAARPETLDFSPMLANGEGLGGFALRADDLAALVATLRGRGLALSDPIAGARQKPDGTHLTWQIALVDSGFLPFFIEDVTPRPLRVPDDPALTAHPNGIRGIGGVELVTPDLAAAQARYRALLGVQPEPEDMPAFRAFALQGAQLVVSAPQPETAEQVISWSAAPMLALEDEISALFNAEVPLEVQALLHRSGQLWGQYEAAIKRQIADRAAYLAERGNVESLYAVRVWQSAPEGDFPLSDLALTHNVRFTLQSPD</sequence>
<proteinExistence type="predicted"/>
<reference evidence="2 3" key="1">
    <citation type="submission" date="2017-11" db="EMBL/GenBank/DDBJ databases">
        <title>Evolution of Phototrophy in the Chloroflexi Phylum Driven by Horizontal Gene Transfer.</title>
        <authorList>
            <person name="Ward L.M."/>
            <person name="Hemp J."/>
            <person name="Shih P.M."/>
            <person name="Mcglynn S.E."/>
            <person name="Fischer W."/>
        </authorList>
    </citation>
    <scope>NUCLEOTIDE SEQUENCE [LARGE SCALE GENOMIC DNA]</scope>
    <source>
        <strain evidence="2">CP2_2F</strain>
    </source>
</reference>
<dbReference type="Pfam" id="PF13468">
    <property type="entry name" value="Glyoxalase_3"/>
    <property type="match status" value="1"/>
</dbReference>